<feature type="signal peptide" evidence="2">
    <location>
        <begin position="1"/>
        <end position="20"/>
    </location>
</feature>
<feature type="compositionally biased region" description="Basic and acidic residues" evidence="1">
    <location>
        <begin position="61"/>
        <end position="80"/>
    </location>
</feature>
<reference evidence="3 4" key="1">
    <citation type="journal article" date="2018" name="Biotechnol. Biofuels">
        <title>Integrative visual omics of the white-rot fungus Polyporus brumalis exposes the biotechnological potential of its oxidative enzymes for delignifying raw plant biomass.</title>
        <authorList>
            <person name="Miyauchi S."/>
            <person name="Rancon A."/>
            <person name="Drula E."/>
            <person name="Hage H."/>
            <person name="Chaduli D."/>
            <person name="Favel A."/>
            <person name="Grisel S."/>
            <person name="Henrissat B."/>
            <person name="Herpoel-Gimbert I."/>
            <person name="Ruiz-Duenas F.J."/>
            <person name="Chevret D."/>
            <person name="Hainaut M."/>
            <person name="Lin J."/>
            <person name="Wang M."/>
            <person name="Pangilinan J."/>
            <person name="Lipzen A."/>
            <person name="Lesage-Meessen L."/>
            <person name="Navarro D."/>
            <person name="Riley R."/>
            <person name="Grigoriev I.V."/>
            <person name="Zhou S."/>
            <person name="Raouche S."/>
            <person name="Rosso M.N."/>
        </authorList>
    </citation>
    <scope>NUCLEOTIDE SEQUENCE [LARGE SCALE GENOMIC DNA]</scope>
    <source>
        <strain evidence="3 4">BRFM 1820</strain>
    </source>
</reference>
<proteinExistence type="predicted"/>
<feature type="compositionally biased region" description="Acidic residues" evidence="1">
    <location>
        <begin position="191"/>
        <end position="200"/>
    </location>
</feature>
<evidence type="ECO:0000256" key="2">
    <source>
        <dbReference type="SAM" id="SignalP"/>
    </source>
</evidence>
<evidence type="ECO:0000313" key="4">
    <source>
        <dbReference type="Proteomes" id="UP000256964"/>
    </source>
</evidence>
<evidence type="ECO:0000313" key="3">
    <source>
        <dbReference type="EMBL" id="RDX46587.1"/>
    </source>
</evidence>
<feature type="region of interest" description="Disordered" evidence="1">
    <location>
        <begin position="40"/>
        <end position="86"/>
    </location>
</feature>
<name>A0A371D223_9APHY</name>
<dbReference type="Proteomes" id="UP000256964">
    <property type="component" value="Unassembled WGS sequence"/>
</dbReference>
<evidence type="ECO:0000256" key="1">
    <source>
        <dbReference type="SAM" id="MobiDB-lite"/>
    </source>
</evidence>
<sequence length="231" mass="26257">MPRLSHRLLTCLLSLIIVLSLRTLLRSLYGQSEPTLHSTVSIFDQSSRPHPASSLSDAEEEPTRERARDRERRERLDSGTRQRLGVNQVPACLSHPDVPSQTTLTIRHHDMPLVSHVNFVDKVSEDAPRGDPVVRTRRVSRGGWIQWTVETWVQDWDLIRQEVGRKVSRAHQATESRPDGSDPSWERGDIDSDGEGDANNEDNAHHNELLSVYNITLLPLPQYRDKGTGKR</sequence>
<feature type="region of interest" description="Disordered" evidence="1">
    <location>
        <begin position="166"/>
        <end position="205"/>
    </location>
</feature>
<feature type="chain" id="PRO_5017058852" evidence="2">
    <location>
        <begin position="21"/>
        <end position="231"/>
    </location>
</feature>
<feature type="compositionally biased region" description="Polar residues" evidence="1">
    <location>
        <begin position="40"/>
        <end position="56"/>
    </location>
</feature>
<dbReference type="EMBL" id="KZ857426">
    <property type="protein sequence ID" value="RDX46587.1"/>
    <property type="molecule type" value="Genomic_DNA"/>
</dbReference>
<protein>
    <submittedName>
        <fullName evidence="3">Uncharacterized protein</fullName>
    </submittedName>
</protein>
<accession>A0A371D223</accession>
<keyword evidence="2" id="KW-0732">Signal</keyword>
<dbReference type="AlphaFoldDB" id="A0A371D223"/>
<organism evidence="3 4">
    <name type="scientific">Lentinus brumalis</name>
    <dbReference type="NCBI Taxonomy" id="2498619"/>
    <lineage>
        <taxon>Eukaryota</taxon>
        <taxon>Fungi</taxon>
        <taxon>Dikarya</taxon>
        <taxon>Basidiomycota</taxon>
        <taxon>Agaricomycotina</taxon>
        <taxon>Agaricomycetes</taxon>
        <taxon>Polyporales</taxon>
        <taxon>Polyporaceae</taxon>
        <taxon>Lentinus</taxon>
    </lineage>
</organism>
<keyword evidence="4" id="KW-1185">Reference proteome</keyword>
<feature type="compositionally biased region" description="Basic and acidic residues" evidence="1">
    <location>
        <begin position="172"/>
        <end position="190"/>
    </location>
</feature>
<gene>
    <name evidence="3" type="ORF">OH76DRAFT_1420151</name>
</gene>